<accession>A0A5N5D6X9</accession>
<reference evidence="1 2" key="1">
    <citation type="journal article" date="2019" name="Sci. Rep.">
        <title>A multi-omics analysis of the grapevine pathogen Lasiodiplodia theobromae reveals that temperature affects the expression of virulence- and pathogenicity-related genes.</title>
        <authorList>
            <person name="Felix C."/>
            <person name="Meneses R."/>
            <person name="Goncalves M.F.M."/>
            <person name="Tilleman L."/>
            <person name="Duarte A.S."/>
            <person name="Jorrin-Novo J.V."/>
            <person name="Van de Peer Y."/>
            <person name="Deforce D."/>
            <person name="Van Nieuwerburgh F."/>
            <person name="Esteves A.C."/>
            <person name="Alves A."/>
        </authorList>
    </citation>
    <scope>NUCLEOTIDE SEQUENCE [LARGE SCALE GENOMIC DNA]</scope>
    <source>
        <strain evidence="1 2">LA-SOL3</strain>
    </source>
</reference>
<organism evidence="1 2">
    <name type="scientific">Lasiodiplodia theobromae</name>
    <dbReference type="NCBI Taxonomy" id="45133"/>
    <lineage>
        <taxon>Eukaryota</taxon>
        <taxon>Fungi</taxon>
        <taxon>Dikarya</taxon>
        <taxon>Ascomycota</taxon>
        <taxon>Pezizomycotina</taxon>
        <taxon>Dothideomycetes</taxon>
        <taxon>Dothideomycetes incertae sedis</taxon>
        <taxon>Botryosphaeriales</taxon>
        <taxon>Botryosphaeriaceae</taxon>
        <taxon>Lasiodiplodia</taxon>
    </lineage>
</organism>
<proteinExistence type="predicted"/>
<protein>
    <submittedName>
        <fullName evidence="1">Uncharacterized protein</fullName>
    </submittedName>
</protein>
<evidence type="ECO:0000313" key="2">
    <source>
        <dbReference type="Proteomes" id="UP000325902"/>
    </source>
</evidence>
<keyword evidence="2" id="KW-1185">Reference proteome</keyword>
<dbReference type="Proteomes" id="UP000325902">
    <property type="component" value="Unassembled WGS sequence"/>
</dbReference>
<gene>
    <name evidence="1" type="ORF">DBV05_g8004</name>
</gene>
<dbReference type="EMBL" id="VCHE01000061">
    <property type="protein sequence ID" value="KAB2573335.1"/>
    <property type="molecule type" value="Genomic_DNA"/>
</dbReference>
<name>A0A5N5D6X9_9PEZI</name>
<evidence type="ECO:0000313" key="1">
    <source>
        <dbReference type="EMBL" id="KAB2573335.1"/>
    </source>
</evidence>
<comment type="caution">
    <text evidence="1">The sequence shown here is derived from an EMBL/GenBank/DDBJ whole genome shotgun (WGS) entry which is preliminary data.</text>
</comment>
<dbReference type="AlphaFoldDB" id="A0A5N5D6X9"/>
<sequence length="179" mass="20712">MPNVHTLVLYIENRYPVDGSQHRLLLALYSALPNLTTLHLLKLDTTSSLQHTLSLTQYAPQSRIPTLRHLGIQRGFFRTVQEVIGTVRTQKDVLRSIEIRRTCIPSVVDLLAVLQRELPCLENVEFEENTVGPWDDVWFRWADGEYDRGRHAREMVEEKGVRQTLDEMIAGLRLVRPRS</sequence>